<evidence type="ECO:0000256" key="9">
    <source>
        <dbReference type="PROSITE-ProRule" id="PRU10141"/>
    </source>
</evidence>
<keyword evidence="14" id="KW-1185">Reference proteome</keyword>
<dbReference type="PROSITE" id="PS00108">
    <property type="entry name" value="PROTEIN_KINASE_ST"/>
    <property type="match status" value="1"/>
</dbReference>
<reference evidence="13 14" key="1">
    <citation type="submission" date="2023-09" db="EMBL/GenBank/DDBJ databases">
        <title>Genomes of two closely related lineages of the louse Polyplax serrata with different host specificities.</title>
        <authorList>
            <person name="Martinu J."/>
            <person name="Tarabai H."/>
            <person name="Stefka J."/>
            <person name="Hypsa V."/>
        </authorList>
    </citation>
    <scope>NUCLEOTIDE SEQUENCE [LARGE SCALE GENOMIC DNA]</scope>
    <source>
        <strain evidence="13">98ZLc_SE</strain>
    </source>
</reference>
<dbReference type="InterPro" id="IPR008271">
    <property type="entry name" value="Ser/Thr_kinase_AS"/>
</dbReference>
<dbReference type="PANTHER" id="PTHR44329:SF285">
    <property type="entry name" value="V-MOS MOLONEY MURINE SARCOMA VIRAL ONCO HOMOLOG"/>
    <property type="match status" value="1"/>
</dbReference>
<organism evidence="13 14">
    <name type="scientific">Polyplax serrata</name>
    <name type="common">Common mouse louse</name>
    <dbReference type="NCBI Taxonomy" id="468196"/>
    <lineage>
        <taxon>Eukaryota</taxon>
        <taxon>Metazoa</taxon>
        <taxon>Ecdysozoa</taxon>
        <taxon>Arthropoda</taxon>
        <taxon>Hexapoda</taxon>
        <taxon>Insecta</taxon>
        <taxon>Pterygota</taxon>
        <taxon>Neoptera</taxon>
        <taxon>Paraneoptera</taxon>
        <taxon>Psocodea</taxon>
        <taxon>Troctomorpha</taxon>
        <taxon>Phthiraptera</taxon>
        <taxon>Anoplura</taxon>
        <taxon>Polyplacidae</taxon>
        <taxon>Polyplax</taxon>
    </lineage>
</organism>
<evidence type="ECO:0000256" key="4">
    <source>
        <dbReference type="ARBA" id="ARBA00022741"/>
    </source>
</evidence>
<dbReference type="EMBL" id="JAWJWF010000045">
    <property type="protein sequence ID" value="KAK6626993.1"/>
    <property type="molecule type" value="Genomic_DNA"/>
</dbReference>
<dbReference type="SUPFAM" id="SSF56112">
    <property type="entry name" value="Protein kinase-like (PK-like)"/>
    <property type="match status" value="1"/>
</dbReference>
<proteinExistence type="inferred from homology"/>
<evidence type="ECO:0000256" key="6">
    <source>
        <dbReference type="ARBA" id="ARBA00022840"/>
    </source>
</evidence>
<feature type="domain" description="Protein kinase" evidence="12">
    <location>
        <begin position="171"/>
        <end position="431"/>
    </location>
</feature>
<dbReference type="Pfam" id="PF00069">
    <property type="entry name" value="Pkinase"/>
    <property type="match status" value="1"/>
</dbReference>
<evidence type="ECO:0000256" key="3">
    <source>
        <dbReference type="ARBA" id="ARBA00022679"/>
    </source>
</evidence>
<keyword evidence="5" id="KW-0418">Kinase</keyword>
<evidence type="ECO:0000256" key="5">
    <source>
        <dbReference type="ARBA" id="ARBA00022777"/>
    </source>
</evidence>
<evidence type="ECO:0000256" key="7">
    <source>
        <dbReference type="ARBA" id="ARBA00047899"/>
    </source>
</evidence>
<dbReference type="InterPro" id="IPR051681">
    <property type="entry name" value="Ser/Thr_Kinases-Pseudokinases"/>
</dbReference>
<keyword evidence="3" id="KW-0808">Transferase</keyword>
<gene>
    <name evidence="13" type="ORF">RUM44_009470</name>
</gene>
<dbReference type="InterPro" id="IPR017441">
    <property type="entry name" value="Protein_kinase_ATP_BS"/>
</dbReference>
<evidence type="ECO:0000313" key="13">
    <source>
        <dbReference type="EMBL" id="KAK6626993.1"/>
    </source>
</evidence>
<dbReference type="SMART" id="SM00220">
    <property type="entry name" value="S_TKc"/>
    <property type="match status" value="1"/>
</dbReference>
<comment type="similarity">
    <text evidence="10">Belongs to the protein kinase superfamily.</text>
</comment>
<evidence type="ECO:0000256" key="2">
    <source>
        <dbReference type="ARBA" id="ARBA00022527"/>
    </source>
</evidence>
<dbReference type="Gene3D" id="3.30.200.20">
    <property type="entry name" value="Phosphorylase Kinase, domain 1"/>
    <property type="match status" value="1"/>
</dbReference>
<dbReference type="Proteomes" id="UP001359485">
    <property type="component" value="Unassembled WGS sequence"/>
</dbReference>
<evidence type="ECO:0000259" key="12">
    <source>
        <dbReference type="PROSITE" id="PS50011"/>
    </source>
</evidence>
<evidence type="ECO:0000256" key="10">
    <source>
        <dbReference type="RuleBase" id="RU000304"/>
    </source>
</evidence>
<dbReference type="InterPro" id="IPR011009">
    <property type="entry name" value="Kinase-like_dom_sf"/>
</dbReference>
<keyword evidence="2 10" id="KW-0723">Serine/threonine-protein kinase</keyword>
<dbReference type="EC" id="2.7.11.1" evidence="1"/>
<evidence type="ECO:0000313" key="14">
    <source>
        <dbReference type="Proteomes" id="UP001359485"/>
    </source>
</evidence>
<dbReference type="PROSITE" id="PS50011">
    <property type="entry name" value="PROTEIN_KINASE_DOM"/>
    <property type="match status" value="1"/>
</dbReference>
<comment type="caution">
    <text evidence="13">The sequence shown here is derived from an EMBL/GenBank/DDBJ whole genome shotgun (WGS) entry which is preliminary data.</text>
</comment>
<evidence type="ECO:0000256" key="11">
    <source>
        <dbReference type="SAM" id="MobiDB-lite"/>
    </source>
</evidence>
<dbReference type="Gene3D" id="1.10.510.10">
    <property type="entry name" value="Transferase(Phosphotransferase) domain 1"/>
    <property type="match status" value="1"/>
</dbReference>
<comment type="catalytic activity">
    <reaction evidence="8">
        <text>L-seryl-[protein] + ATP = O-phospho-L-seryl-[protein] + ADP + H(+)</text>
        <dbReference type="Rhea" id="RHEA:17989"/>
        <dbReference type="Rhea" id="RHEA-COMP:9863"/>
        <dbReference type="Rhea" id="RHEA-COMP:11604"/>
        <dbReference type="ChEBI" id="CHEBI:15378"/>
        <dbReference type="ChEBI" id="CHEBI:29999"/>
        <dbReference type="ChEBI" id="CHEBI:30616"/>
        <dbReference type="ChEBI" id="CHEBI:83421"/>
        <dbReference type="ChEBI" id="CHEBI:456216"/>
        <dbReference type="EC" id="2.7.11.1"/>
    </reaction>
</comment>
<accession>A0ABR1AU94</accession>
<dbReference type="PROSITE" id="PS00107">
    <property type="entry name" value="PROTEIN_KINASE_ATP"/>
    <property type="match status" value="1"/>
</dbReference>
<feature type="binding site" evidence="9">
    <location>
        <position position="198"/>
    </location>
    <ligand>
        <name>ATP</name>
        <dbReference type="ChEBI" id="CHEBI:30616"/>
    </ligand>
</feature>
<keyword evidence="6 9" id="KW-0067">ATP-binding</keyword>
<protein>
    <recommendedName>
        <fullName evidence="1">non-specific serine/threonine protein kinase</fullName>
        <ecNumber evidence="1">2.7.11.1</ecNumber>
    </recommendedName>
</protein>
<feature type="region of interest" description="Disordered" evidence="11">
    <location>
        <begin position="18"/>
        <end position="52"/>
    </location>
</feature>
<name>A0ABR1AU94_POLSC</name>
<comment type="catalytic activity">
    <reaction evidence="7">
        <text>L-threonyl-[protein] + ATP = O-phospho-L-threonyl-[protein] + ADP + H(+)</text>
        <dbReference type="Rhea" id="RHEA:46608"/>
        <dbReference type="Rhea" id="RHEA-COMP:11060"/>
        <dbReference type="Rhea" id="RHEA-COMP:11605"/>
        <dbReference type="ChEBI" id="CHEBI:15378"/>
        <dbReference type="ChEBI" id="CHEBI:30013"/>
        <dbReference type="ChEBI" id="CHEBI:30616"/>
        <dbReference type="ChEBI" id="CHEBI:61977"/>
        <dbReference type="ChEBI" id="CHEBI:456216"/>
        <dbReference type="EC" id="2.7.11.1"/>
    </reaction>
</comment>
<dbReference type="PANTHER" id="PTHR44329">
    <property type="entry name" value="SERINE/THREONINE-PROTEIN KINASE TNNI3K-RELATED"/>
    <property type="match status" value="1"/>
</dbReference>
<feature type="region of interest" description="Disordered" evidence="11">
    <location>
        <begin position="66"/>
        <end position="86"/>
    </location>
</feature>
<sequence>MKKPVKFLKQMLCISRQDTMNSSRFSPRVTRSRSKRQQQQQQQTGQEEEQPVVDLTISKLEQRQAASVYRKNKGTTGKSKARTKVKNAQGEINSVLASRGSVGSISLLQTPGKCDLLPKRNPLSNLLSPKNNVGPSSVDSFRLKSPKIGTLSADTPERNTNFYKNIENISDCRLRILGKGSFGTAIQATYKGELVAAKVVPPHKSSTLKNELNNFFLSHPNIVKTLRVISNEENGSCGLVIMEMCSSSNLENLILEESYNLTVNSVVSFATDICRALDYCHSQRVLHLDVKPKNVLVNLTTNTCKLCDFGSSCLLFGEDDPAEERADYETLQSTAVYTSPELLSGGSPTDKSDVYSVGITLWQLVHRKKPYVADNKIDLQSTIYKVVKLKKRPEGRGKKNDVLENLYVRCWDHKPDKRPTMKEVVQYLENIPLS</sequence>
<keyword evidence="4 9" id="KW-0547">Nucleotide-binding</keyword>
<evidence type="ECO:0000256" key="8">
    <source>
        <dbReference type="ARBA" id="ARBA00048679"/>
    </source>
</evidence>
<dbReference type="InterPro" id="IPR000719">
    <property type="entry name" value="Prot_kinase_dom"/>
</dbReference>
<evidence type="ECO:0000256" key="1">
    <source>
        <dbReference type="ARBA" id="ARBA00012513"/>
    </source>
</evidence>